<dbReference type="AlphaFoldDB" id="A0A565ARU8"/>
<gene>
    <name evidence="2" type="ORF">ANE_LOCUS1813</name>
</gene>
<evidence type="ECO:0000313" key="2">
    <source>
        <dbReference type="EMBL" id="VVA91368.1"/>
    </source>
</evidence>
<proteinExistence type="predicted"/>
<sequence length="271" mass="30779">MKALEAKENERKYTCSFRLRAIGIYLETLRDTFKRAFGFITPVLNVLRRVSGYISPAFNILKRATPESTILSQHSGAQLGHILNRIDGLSLDLEGTKTVLTDRLDSQDKRSINTESITQRISDDVRIIRAEVEDVKVSNNVLEQSFKDLASRVERMEKHHEERFDTLELQAASTNALCSDTYYMAASANAVLCALAQRVTGQPVIIPPPLSRTQIQPLEMPMQPHHITQSTEQKGFFASLRRRLTTGKQELERKAEDKRPGKQPEEEDKQE</sequence>
<evidence type="ECO:0000256" key="1">
    <source>
        <dbReference type="SAM" id="MobiDB-lite"/>
    </source>
</evidence>
<organism evidence="2 3">
    <name type="scientific">Arabis nemorensis</name>
    <dbReference type="NCBI Taxonomy" id="586526"/>
    <lineage>
        <taxon>Eukaryota</taxon>
        <taxon>Viridiplantae</taxon>
        <taxon>Streptophyta</taxon>
        <taxon>Embryophyta</taxon>
        <taxon>Tracheophyta</taxon>
        <taxon>Spermatophyta</taxon>
        <taxon>Magnoliopsida</taxon>
        <taxon>eudicotyledons</taxon>
        <taxon>Gunneridae</taxon>
        <taxon>Pentapetalae</taxon>
        <taxon>rosids</taxon>
        <taxon>malvids</taxon>
        <taxon>Brassicales</taxon>
        <taxon>Brassicaceae</taxon>
        <taxon>Arabideae</taxon>
        <taxon>Arabis</taxon>
    </lineage>
</organism>
<protein>
    <recommendedName>
        <fullName evidence="4">DUF1664 domain-containing protein</fullName>
    </recommendedName>
</protein>
<comment type="caution">
    <text evidence="2">The sequence shown here is derived from an EMBL/GenBank/DDBJ whole genome shotgun (WGS) entry which is preliminary data.</text>
</comment>
<dbReference type="Proteomes" id="UP000489600">
    <property type="component" value="Unassembled WGS sequence"/>
</dbReference>
<evidence type="ECO:0008006" key="4">
    <source>
        <dbReference type="Google" id="ProtNLM"/>
    </source>
</evidence>
<dbReference type="EMBL" id="CABITT030000001">
    <property type="protein sequence ID" value="VVA91368.1"/>
    <property type="molecule type" value="Genomic_DNA"/>
</dbReference>
<reference evidence="2" key="1">
    <citation type="submission" date="2019-07" db="EMBL/GenBank/DDBJ databases">
        <authorList>
            <person name="Dittberner H."/>
        </authorList>
    </citation>
    <scope>NUCLEOTIDE SEQUENCE [LARGE SCALE GENOMIC DNA]</scope>
</reference>
<name>A0A565ARU8_9BRAS</name>
<evidence type="ECO:0000313" key="3">
    <source>
        <dbReference type="Proteomes" id="UP000489600"/>
    </source>
</evidence>
<accession>A0A565ARU8</accession>
<feature type="region of interest" description="Disordered" evidence="1">
    <location>
        <begin position="245"/>
        <end position="271"/>
    </location>
</feature>
<feature type="compositionally biased region" description="Basic and acidic residues" evidence="1">
    <location>
        <begin position="249"/>
        <end position="264"/>
    </location>
</feature>
<keyword evidence="3" id="KW-1185">Reference proteome</keyword>